<sequence length="12" mass="1491">MAKRRKQTVRCN</sequence>
<comment type="caution">
    <text evidence="1">The sequence shown here is derived from an EMBL/GenBank/DDBJ whole genome shotgun (WGS) entry which is preliminary data.</text>
</comment>
<keyword evidence="2" id="KW-1185">Reference proteome</keyword>
<protein>
    <submittedName>
        <fullName evidence="1">Uncharacterized protein</fullName>
    </submittedName>
</protein>
<reference evidence="1" key="1">
    <citation type="submission" date="2022-07" db="EMBL/GenBank/DDBJ databases">
        <authorList>
            <person name="Macas J."/>
            <person name="Novak P."/>
            <person name="Neumann P."/>
        </authorList>
    </citation>
    <scope>NUCLEOTIDE SEQUENCE</scope>
</reference>
<dbReference type="Proteomes" id="UP001152484">
    <property type="component" value="Unassembled WGS sequence"/>
</dbReference>
<organism evidence="1 2">
    <name type="scientific">Cuscuta europaea</name>
    <name type="common">European dodder</name>
    <dbReference type="NCBI Taxonomy" id="41803"/>
    <lineage>
        <taxon>Eukaryota</taxon>
        <taxon>Viridiplantae</taxon>
        <taxon>Streptophyta</taxon>
        <taxon>Embryophyta</taxon>
        <taxon>Tracheophyta</taxon>
        <taxon>Spermatophyta</taxon>
        <taxon>Magnoliopsida</taxon>
        <taxon>eudicotyledons</taxon>
        <taxon>Gunneridae</taxon>
        <taxon>Pentapetalae</taxon>
        <taxon>asterids</taxon>
        <taxon>lamiids</taxon>
        <taxon>Solanales</taxon>
        <taxon>Convolvulaceae</taxon>
        <taxon>Cuscuteae</taxon>
        <taxon>Cuscuta</taxon>
        <taxon>Cuscuta subgen. Cuscuta</taxon>
    </lineage>
</organism>
<evidence type="ECO:0000313" key="1">
    <source>
        <dbReference type="EMBL" id="CAH9075895.1"/>
    </source>
</evidence>
<gene>
    <name evidence="1" type="ORF">CEURO_LOCUS5624</name>
</gene>
<dbReference type="EMBL" id="CAMAPE010000010">
    <property type="protein sequence ID" value="CAH9075895.1"/>
    <property type="molecule type" value="Genomic_DNA"/>
</dbReference>
<evidence type="ECO:0000313" key="2">
    <source>
        <dbReference type="Proteomes" id="UP001152484"/>
    </source>
</evidence>
<name>A0A9P1E3A7_CUSEU</name>
<proteinExistence type="predicted"/>
<accession>A0A9P1E3A7</accession>